<proteinExistence type="predicted"/>
<organism evidence="2">
    <name type="scientific">Granulicella tundricola (strain ATCC BAA-1859 / DSM 23138 / MP5ACTX9)</name>
    <dbReference type="NCBI Taxonomy" id="1198114"/>
    <lineage>
        <taxon>Bacteria</taxon>
        <taxon>Pseudomonadati</taxon>
        <taxon>Acidobacteriota</taxon>
        <taxon>Terriglobia</taxon>
        <taxon>Terriglobales</taxon>
        <taxon>Acidobacteriaceae</taxon>
        <taxon>Granulicella</taxon>
    </lineage>
</organism>
<dbReference type="PaxDb" id="1198114-AciX9_1967"/>
<dbReference type="HOGENOM" id="CLU_1935080_0_0_0"/>
<evidence type="ECO:0000313" key="2">
    <source>
        <dbReference type="Proteomes" id="UP000000343"/>
    </source>
</evidence>
<gene>
    <name evidence="1" type="ordered locus">AciX9_1967</name>
</gene>
<sequence length="130" mass="14131">MAKVAKNPALDPTLPKVELKLKGKTYHLCFTFAALATAEAALKKIGHEINIFHALDFANLGAESLAAILYAALITETPDFNLLEVPTLITMRDIPAIKQALFDAFALSMVEPDKDAKADPLENPLDLELD</sequence>
<dbReference type="KEGG" id="acm:AciX9_1967"/>
<accession>E8X0R2</accession>
<dbReference type="AlphaFoldDB" id="E8X0R2"/>
<reference evidence="2" key="1">
    <citation type="submission" date="2011-01" db="EMBL/GenBank/DDBJ databases">
        <title>Complete sequence of chromosome of Acidobacterium sp. MP5ACTX9.</title>
        <authorList>
            <consortium name="US DOE Joint Genome Institute"/>
            <person name="Lucas S."/>
            <person name="Copeland A."/>
            <person name="Lapidus A."/>
            <person name="Cheng J.-F."/>
            <person name="Goodwin L."/>
            <person name="Pitluck S."/>
            <person name="Teshima H."/>
            <person name="Detter J.C."/>
            <person name="Han C."/>
            <person name="Tapia R."/>
            <person name="Land M."/>
            <person name="Hauser L."/>
            <person name="Kyrpides N."/>
            <person name="Ivanova N."/>
            <person name="Ovchinnikova G."/>
            <person name="Pagani I."/>
            <person name="Rawat S.R."/>
            <person name="Mannisto M."/>
            <person name="Haggblom M.M."/>
            <person name="Woyke T."/>
        </authorList>
    </citation>
    <scope>NUCLEOTIDE SEQUENCE [LARGE SCALE GENOMIC DNA]</scope>
    <source>
        <strain evidence="2">MP5ACTX9</strain>
    </source>
</reference>
<dbReference type="EMBL" id="CP002480">
    <property type="protein sequence ID" value="ADW69013.1"/>
    <property type="molecule type" value="Genomic_DNA"/>
</dbReference>
<protein>
    <submittedName>
        <fullName evidence="1">Uncharacterized protein</fullName>
    </submittedName>
</protein>
<evidence type="ECO:0000313" key="1">
    <source>
        <dbReference type="EMBL" id="ADW69013.1"/>
    </source>
</evidence>
<dbReference type="Proteomes" id="UP000000343">
    <property type="component" value="Chromosome"/>
</dbReference>
<keyword evidence="2" id="KW-1185">Reference proteome</keyword>
<dbReference type="RefSeq" id="WP_013580332.1">
    <property type="nucleotide sequence ID" value="NC_015064.1"/>
</dbReference>
<dbReference type="OrthoDB" id="9911054at2"/>
<dbReference type="STRING" id="1198114.AciX9_1967"/>
<name>E8X0R2_GRATM</name>